<feature type="region of interest" description="Disordered" evidence="1">
    <location>
        <begin position="31"/>
        <end position="57"/>
    </location>
</feature>
<proteinExistence type="predicted"/>
<sequence>MSSATPDGATYGTEAGTAGGAVASSAAGTSMAADGDEATGGGVGTGDGRATAGGSSAGDCAGACGDPEVACFEARQLLLEHDHHVAIMSGLPPEWEEQHVRVMFVRMGGCSHVRFWRAPGGEGRICLVQLRHGQAIGPVLQLLGNTQLDLRFTAGLRAEASHGAGAAEDQPAVEETHPLHGARVRLHGQRCQEWANGLEGTVVDFDADAGRLGVLLDGMGPDDMIQVLAKDLIVLAEDIGAAPVQEAEGEREAEEAEEEKEAKVPLEEVASDTRPPGSAVRSVKRSRGGSQGSQDSASSANHPPQPTRRPRAPDSNSSERERNTTTSPKSP</sequence>
<protein>
    <submittedName>
        <fullName evidence="2">Uncharacterized protein</fullName>
    </submittedName>
</protein>
<evidence type="ECO:0000256" key="1">
    <source>
        <dbReference type="SAM" id="MobiDB-lite"/>
    </source>
</evidence>
<gene>
    <name evidence="2" type="ORF">AMON00008_LOCUS33575</name>
</gene>
<feature type="compositionally biased region" description="Low complexity" evidence="1">
    <location>
        <begin position="48"/>
        <end position="57"/>
    </location>
</feature>
<evidence type="ECO:0000313" key="2">
    <source>
        <dbReference type="EMBL" id="CAE4610485.1"/>
    </source>
</evidence>
<accession>A0A7S4VYG7</accession>
<organism evidence="2">
    <name type="scientific">Alexandrium monilatum</name>
    <dbReference type="NCBI Taxonomy" id="311494"/>
    <lineage>
        <taxon>Eukaryota</taxon>
        <taxon>Sar</taxon>
        <taxon>Alveolata</taxon>
        <taxon>Dinophyceae</taxon>
        <taxon>Gonyaulacales</taxon>
        <taxon>Pyrocystaceae</taxon>
        <taxon>Alexandrium</taxon>
    </lineage>
</organism>
<reference evidence="2" key="1">
    <citation type="submission" date="2021-01" db="EMBL/GenBank/DDBJ databases">
        <authorList>
            <person name="Corre E."/>
            <person name="Pelletier E."/>
            <person name="Niang G."/>
            <person name="Scheremetjew M."/>
            <person name="Finn R."/>
            <person name="Kale V."/>
            <person name="Holt S."/>
            <person name="Cochrane G."/>
            <person name="Meng A."/>
            <person name="Brown T."/>
            <person name="Cohen L."/>
        </authorList>
    </citation>
    <scope>NUCLEOTIDE SEQUENCE</scope>
    <source>
        <strain evidence="2">CCMP3105</strain>
    </source>
</reference>
<feature type="compositionally biased region" description="Gly residues" evidence="1">
    <location>
        <begin position="38"/>
        <end position="47"/>
    </location>
</feature>
<dbReference type="AlphaFoldDB" id="A0A7S4VYG7"/>
<feature type="region of interest" description="Disordered" evidence="1">
    <location>
        <begin position="244"/>
        <end position="331"/>
    </location>
</feature>
<feature type="compositionally biased region" description="Acidic residues" evidence="1">
    <location>
        <begin position="247"/>
        <end position="259"/>
    </location>
</feature>
<dbReference type="EMBL" id="HBNR01048124">
    <property type="protein sequence ID" value="CAE4610485.1"/>
    <property type="molecule type" value="Transcribed_RNA"/>
</dbReference>
<name>A0A7S4VYG7_9DINO</name>